<keyword evidence="1" id="KW-0805">Transcription regulation</keyword>
<keyword evidence="3" id="KW-0804">Transcription</keyword>
<dbReference type="PROSITE" id="PS01081">
    <property type="entry name" value="HTH_TETR_1"/>
    <property type="match status" value="1"/>
</dbReference>
<organism evidence="7 8">
    <name type="scientific">Actinoallomurus iriomotensis</name>
    <dbReference type="NCBI Taxonomy" id="478107"/>
    <lineage>
        <taxon>Bacteria</taxon>
        <taxon>Bacillati</taxon>
        <taxon>Actinomycetota</taxon>
        <taxon>Actinomycetes</taxon>
        <taxon>Streptosporangiales</taxon>
        <taxon>Thermomonosporaceae</taxon>
        <taxon>Actinoallomurus</taxon>
    </lineage>
</organism>
<evidence type="ECO:0000256" key="2">
    <source>
        <dbReference type="ARBA" id="ARBA00023125"/>
    </source>
</evidence>
<sequence>MRTGRPRSFDRDKALEDAITVFWEHGYDATSISLLTKALGIGAASLYAAFGDKRALFVEALDRYMHTYAAFTERALAEELGARDAVQRLLREAATAYTRPDRPRGCMLISAATNCSPQSADIAAHLRDLRAAGVRALEDKVAAAIRAGDLPTRTDTHALATFYAAVLQGMSAQARDGATTTDLRHIAEAALHAWPRTASQQTVPSADAAPKESGSRG</sequence>
<dbReference type="Gene3D" id="1.10.10.60">
    <property type="entry name" value="Homeodomain-like"/>
    <property type="match status" value="1"/>
</dbReference>
<accession>A0A9W6RDK3</accession>
<reference evidence="7" key="1">
    <citation type="submission" date="2023-03" db="EMBL/GenBank/DDBJ databases">
        <title>Actinoallomurus iriomotensis NBRC 103681.</title>
        <authorList>
            <person name="Ichikawa N."/>
            <person name="Sato H."/>
            <person name="Tonouchi N."/>
        </authorList>
    </citation>
    <scope>NUCLEOTIDE SEQUENCE</scope>
    <source>
        <strain evidence="7">NBRC 103681</strain>
    </source>
</reference>
<feature type="region of interest" description="Disordered" evidence="5">
    <location>
        <begin position="196"/>
        <end position="217"/>
    </location>
</feature>
<gene>
    <name evidence="7" type="ORF">Airi01_021460</name>
</gene>
<name>A0A9W6RDK3_9ACTN</name>
<dbReference type="InterPro" id="IPR011075">
    <property type="entry name" value="TetR_C"/>
</dbReference>
<dbReference type="InterPro" id="IPR001647">
    <property type="entry name" value="HTH_TetR"/>
</dbReference>
<dbReference type="Proteomes" id="UP001165135">
    <property type="component" value="Unassembled WGS sequence"/>
</dbReference>
<evidence type="ECO:0000313" key="8">
    <source>
        <dbReference type="Proteomes" id="UP001165135"/>
    </source>
</evidence>
<protein>
    <submittedName>
        <fullName evidence="7">TetR family transcriptional regulator</fullName>
    </submittedName>
</protein>
<evidence type="ECO:0000256" key="4">
    <source>
        <dbReference type="PROSITE-ProRule" id="PRU00335"/>
    </source>
</evidence>
<dbReference type="SUPFAM" id="SSF46689">
    <property type="entry name" value="Homeodomain-like"/>
    <property type="match status" value="1"/>
</dbReference>
<feature type="DNA-binding region" description="H-T-H motif" evidence="4">
    <location>
        <begin position="31"/>
        <end position="50"/>
    </location>
</feature>
<dbReference type="PANTHER" id="PTHR47506">
    <property type="entry name" value="TRANSCRIPTIONAL REGULATORY PROTEIN"/>
    <property type="match status" value="1"/>
</dbReference>
<feature type="domain" description="HTH tetR-type" evidence="6">
    <location>
        <begin position="8"/>
        <end position="68"/>
    </location>
</feature>
<comment type="caution">
    <text evidence="7">The sequence shown here is derived from an EMBL/GenBank/DDBJ whole genome shotgun (WGS) entry which is preliminary data.</text>
</comment>
<dbReference type="InterPro" id="IPR009057">
    <property type="entry name" value="Homeodomain-like_sf"/>
</dbReference>
<dbReference type="InterPro" id="IPR036271">
    <property type="entry name" value="Tet_transcr_reg_TetR-rel_C_sf"/>
</dbReference>
<evidence type="ECO:0000256" key="5">
    <source>
        <dbReference type="SAM" id="MobiDB-lite"/>
    </source>
</evidence>
<dbReference type="InterPro" id="IPR023772">
    <property type="entry name" value="DNA-bd_HTH_TetR-type_CS"/>
</dbReference>
<dbReference type="GO" id="GO:0003677">
    <property type="term" value="F:DNA binding"/>
    <property type="evidence" value="ECO:0007669"/>
    <property type="project" value="UniProtKB-UniRule"/>
</dbReference>
<dbReference type="Gene3D" id="1.10.357.10">
    <property type="entry name" value="Tetracycline Repressor, domain 2"/>
    <property type="match status" value="1"/>
</dbReference>
<dbReference type="AlphaFoldDB" id="A0A9W6RDK3"/>
<keyword evidence="2 4" id="KW-0238">DNA-binding</keyword>
<evidence type="ECO:0000313" key="7">
    <source>
        <dbReference type="EMBL" id="GLY73879.1"/>
    </source>
</evidence>
<dbReference type="Pfam" id="PF16925">
    <property type="entry name" value="TetR_C_13"/>
    <property type="match status" value="1"/>
</dbReference>
<dbReference type="Pfam" id="PF00440">
    <property type="entry name" value="TetR_N"/>
    <property type="match status" value="1"/>
</dbReference>
<dbReference type="SUPFAM" id="SSF48498">
    <property type="entry name" value="Tetracyclin repressor-like, C-terminal domain"/>
    <property type="match status" value="1"/>
</dbReference>
<evidence type="ECO:0000256" key="3">
    <source>
        <dbReference type="ARBA" id="ARBA00023163"/>
    </source>
</evidence>
<dbReference type="RefSeq" id="WP_285619477.1">
    <property type="nucleotide sequence ID" value="NZ_BSTJ01000002.1"/>
</dbReference>
<dbReference type="PANTHER" id="PTHR47506:SF1">
    <property type="entry name" value="HTH-TYPE TRANSCRIPTIONAL REGULATOR YJDC"/>
    <property type="match status" value="1"/>
</dbReference>
<dbReference type="PROSITE" id="PS50977">
    <property type="entry name" value="HTH_TETR_2"/>
    <property type="match status" value="1"/>
</dbReference>
<proteinExistence type="predicted"/>
<evidence type="ECO:0000256" key="1">
    <source>
        <dbReference type="ARBA" id="ARBA00023015"/>
    </source>
</evidence>
<dbReference type="EMBL" id="BSTJ01000002">
    <property type="protein sequence ID" value="GLY73879.1"/>
    <property type="molecule type" value="Genomic_DNA"/>
</dbReference>
<evidence type="ECO:0000259" key="6">
    <source>
        <dbReference type="PROSITE" id="PS50977"/>
    </source>
</evidence>